<evidence type="ECO:0000313" key="3">
    <source>
        <dbReference type="Proteomes" id="UP001519332"/>
    </source>
</evidence>
<organism evidence="2 3">
    <name type="scientific">Kibdelosporangium banguiense</name>
    <dbReference type="NCBI Taxonomy" id="1365924"/>
    <lineage>
        <taxon>Bacteria</taxon>
        <taxon>Bacillati</taxon>
        <taxon>Actinomycetota</taxon>
        <taxon>Actinomycetes</taxon>
        <taxon>Pseudonocardiales</taxon>
        <taxon>Pseudonocardiaceae</taxon>
        <taxon>Kibdelosporangium</taxon>
    </lineage>
</organism>
<comment type="caution">
    <text evidence="2">The sequence shown here is derived from an EMBL/GenBank/DDBJ whole genome shotgun (WGS) entry which is preliminary data.</text>
</comment>
<feature type="transmembrane region" description="Helical" evidence="1">
    <location>
        <begin position="12"/>
        <end position="33"/>
    </location>
</feature>
<protein>
    <submittedName>
        <fullName evidence="2">Septal ring factor EnvC (AmiA/AmiB activator)</fullName>
    </submittedName>
</protein>
<keyword evidence="1" id="KW-1133">Transmembrane helix</keyword>
<accession>A0ABS4U1T3</accession>
<keyword evidence="1" id="KW-0472">Membrane</keyword>
<reference evidence="2 3" key="1">
    <citation type="submission" date="2021-03" db="EMBL/GenBank/DDBJ databases">
        <title>Sequencing the genomes of 1000 actinobacteria strains.</title>
        <authorList>
            <person name="Klenk H.-P."/>
        </authorList>
    </citation>
    <scope>NUCLEOTIDE SEQUENCE [LARGE SCALE GENOMIC DNA]</scope>
    <source>
        <strain evidence="2 3">DSM 46670</strain>
    </source>
</reference>
<keyword evidence="1" id="KW-0812">Transmembrane</keyword>
<dbReference type="RefSeq" id="WP_209647178.1">
    <property type="nucleotide sequence ID" value="NZ_JAGINW010000001.1"/>
</dbReference>
<sequence length="119" mass="12933">MEQRFARRATVISLAVAVGVLVAATALFIVLYAQKQDDIRQVEERIGTTGNSIAGENARLADIKSTIGRLDIERTRLSTVNTDLRACHDAARDSIAAARTADKAAFDAAINKVFSKCRR</sequence>
<proteinExistence type="predicted"/>
<dbReference type="Proteomes" id="UP001519332">
    <property type="component" value="Unassembled WGS sequence"/>
</dbReference>
<gene>
    <name evidence="2" type="ORF">JOF56_010970</name>
</gene>
<keyword evidence="3" id="KW-1185">Reference proteome</keyword>
<evidence type="ECO:0000256" key="1">
    <source>
        <dbReference type="SAM" id="Phobius"/>
    </source>
</evidence>
<evidence type="ECO:0000313" key="2">
    <source>
        <dbReference type="EMBL" id="MBP2330585.1"/>
    </source>
</evidence>
<dbReference type="EMBL" id="JAGINW010000001">
    <property type="protein sequence ID" value="MBP2330585.1"/>
    <property type="molecule type" value="Genomic_DNA"/>
</dbReference>
<name>A0ABS4U1T3_9PSEU</name>